<name>A0AAV4P8K0_CAEEX</name>
<evidence type="ECO:0000256" key="1">
    <source>
        <dbReference type="SAM" id="SignalP"/>
    </source>
</evidence>
<comment type="caution">
    <text evidence="2">The sequence shown here is derived from an EMBL/GenBank/DDBJ whole genome shotgun (WGS) entry which is preliminary data.</text>
</comment>
<reference evidence="2 3" key="1">
    <citation type="submission" date="2021-06" db="EMBL/GenBank/DDBJ databases">
        <title>Caerostris extrusa draft genome.</title>
        <authorList>
            <person name="Kono N."/>
            <person name="Arakawa K."/>
        </authorList>
    </citation>
    <scope>NUCLEOTIDE SEQUENCE [LARGE SCALE GENOMIC DNA]</scope>
</reference>
<keyword evidence="1" id="KW-0732">Signal</keyword>
<proteinExistence type="predicted"/>
<protein>
    <submittedName>
        <fullName evidence="2">Uncharacterized protein</fullName>
    </submittedName>
</protein>
<evidence type="ECO:0000313" key="2">
    <source>
        <dbReference type="EMBL" id="GIX92959.1"/>
    </source>
</evidence>
<gene>
    <name evidence="2" type="ORF">CEXT_147021</name>
</gene>
<dbReference type="EMBL" id="BPLR01004174">
    <property type="protein sequence ID" value="GIX92959.1"/>
    <property type="molecule type" value="Genomic_DNA"/>
</dbReference>
<feature type="chain" id="PRO_5044011221" evidence="1">
    <location>
        <begin position="19"/>
        <end position="79"/>
    </location>
</feature>
<sequence>MESITSNHFFCMWWLVDGTCPLSGETFSVVTPFHCFPPQAEKIFPYGPEKVHSLVHLHHTGNACENTHHTVTSISKPIL</sequence>
<organism evidence="2 3">
    <name type="scientific">Caerostris extrusa</name>
    <name type="common">Bark spider</name>
    <name type="synonym">Caerostris bankana</name>
    <dbReference type="NCBI Taxonomy" id="172846"/>
    <lineage>
        <taxon>Eukaryota</taxon>
        <taxon>Metazoa</taxon>
        <taxon>Ecdysozoa</taxon>
        <taxon>Arthropoda</taxon>
        <taxon>Chelicerata</taxon>
        <taxon>Arachnida</taxon>
        <taxon>Araneae</taxon>
        <taxon>Araneomorphae</taxon>
        <taxon>Entelegynae</taxon>
        <taxon>Araneoidea</taxon>
        <taxon>Araneidae</taxon>
        <taxon>Caerostris</taxon>
    </lineage>
</organism>
<feature type="signal peptide" evidence="1">
    <location>
        <begin position="1"/>
        <end position="18"/>
    </location>
</feature>
<dbReference type="AlphaFoldDB" id="A0AAV4P8K0"/>
<keyword evidence="3" id="KW-1185">Reference proteome</keyword>
<dbReference type="Proteomes" id="UP001054945">
    <property type="component" value="Unassembled WGS sequence"/>
</dbReference>
<accession>A0AAV4P8K0</accession>
<evidence type="ECO:0000313" key="3">
    <source>
        <dbReference type="Proteomes" id="UP001054945"/>
    </source>
</evidence>